<dbReference type="AlphaFoldDB" id="A0A8H7XUY0"/>
<dbReference type="GO" id="GO:0071944">
    <property type="term" value="C:cell periphery"/>
    <property type="evidence" value="ECO:0007669"/>
    <property type="project" value="UniProtKB-ARBA"/>
</dbReference>
<keyword evidence="2 6" id="KW-0812">Transmembrane</keyword>
<name>A0A8H7XUY0_PSICU</name>
<feature type="transmembrane region" description="Helical" evidence="6">
    <location>
        <begin position="180"/>
        <end position="201"/>
    </location>
</feature>
<evidence type="ECO:0000256" key="5">
    <source>
        <dbReference type="SAM" id="MobiDB-lite"/>
    </source>
</evidence>
<evidence type="ECO:0000256" key="4">
    <source>
        <dbReference type="ARBA" id="ARBA00023136"/>
    </source>
</evidence>
<feature type="compositionally biased region" description="Polar residues" evidence="5">
    <location>
        <begin position="299"/>
        <end position="344"/>
    </location>
</feature>
<dbReference type="PANTHER" id="PTHR15549:SF26">
    <property type="entry name" value="AXIAL BUDDING PATTERN PROTEIN 2-RELATED"/>
    <property type="match status" value="1"/>
</dbReference>
<proteinExistence type="predicted"/>
<feature type="region of interest" description="Disordered" evidence="5">
    <location>
        <begin position="299"/>
        <end position="377"/>
    </location>
</feature>
<evidence type="ECO:0000256" key="2">
    <source>
        <dbReference type="ARBA" id="ARBA00022692"/>
    </source>
</evidence>
<dbReference type="Gene3D" id="2.60.120.260">
    <property type="entry name" value="Galactose-binding domain-like"/>
    <property type="match status" value="1"/>
</dbReference>
<protein>
    <submittedName>
        <fullName evidence="7">Uncharacterized protein</fullName>
    </submittedName>
</protein>
<dbReference type="GO" id="GO:0016020">
    <property type="term" value="C:membrane"/>
    <property type="evidence" value="ECO:0007669"/>
    <property type="project" value="UniProtKB-SubCell"/>
</dbReference>
<dbReference type="EMBL" id="JAFIQS010000008">
    <property type="protein sequence ID" value="KAG5166095.1"/>
    <property type="molecule type" value="Genomic_DNA"/>
</dbReference>
<comment type="caution">
    <text evidence="7">The sequence shown here is derived from an EMBL/GenBank/DDBJ whole genome shotgun (WGS) entry which is preliminary data.</text>
</comment>
<feature type="compositionally biased region" description="Low complexity" evidence="5">
    <location>
        <begin position="140"/>
        <end position="176"/>
    </location>
</feature>
<dbReference type="InterPro" id="IPR051694">
    <property type="entry name" value="Immunoregulatory_rcpt-like"/>
</dbReference>
<evidence type="ECO:0000256" key="6">
    <source>
        <dbReference type="SAM" id="Phobius"/>
    </source>
</evidence>
<feature type="region of interest" description="Disordered" evidence="5">
    <location>
        <begin position="250"/>
        <end position="285"/>
    </location>
</feature>
<keyword evidence="4 6" id="KW-0472">Membrane</keyword>
<evidence type="ECO:0000256" key="1">
    <source>
        <dbReference type="ARBA" id="ARBA00004167"/>
    </source>
</evidence>
<accession>A0A8H7XUY0</accession>
<evidence type="ECO:0000313" key="7">
    <source>
        <dbReference type="EMBL" id="KAG5166095.1"/>
    </source>
</evidence>
<reference evidence="7" key="1">
    <citation type="submission" date="2021-02" db="EMBL/GenBank/DDBJ databases">
        <title>Psilocybe cubensis genome.</title>
        <authorList>
            <person name="Mckernan K.J."/>
            <person name="Crawford S."/>
            <person name="Trippe A."/>
            <person name="Kane L.T."/>
            <person name="Mclaughlin S."/>
        </authorList>
    </citation>
    <scope>NUCLEOTIDE SEQUENCE [LARGE SCALE GENOMIC DNA]</scope>
    <source>
        <strain evidence="7">MGC-MH-2018</strain>
    </source>
</reference>
<feature type="region of interest" description="Disordered" evidence="5">
    <location>
        <begin position="206"/>
        <end position="238"/>
    </location>
</feature>
<gene>
    <name evidence="7" type="ORF">JR316_008168</name>
</gene>
<comment type="subcellular location">
    <subcellularLocation>
        <location evidence="1">Membrane</location>
        <topology evidence="1">Single-pass membrane protein</topology>
    </subcellularLocation>
</comment>
<dbReference type="PANTHER" id="PTHR15549">
    <property type="entry name" value="PAIRED IMMUNOGLOBULIN-LIKE TYPE 2 RECEPTOR"/>
    <property type="match status" value="1"/>
</dbReference>
<keyword evidence="3 6" id="KW-1133">Transmembrane helix</keyword>
<feature type="region of interest" description="Disordered" evidence="5">
    <location>
        <begin position="136"/>
        <end position="176"/>
    </location>
</feature>
<dbReference type="OrthoDB" id="3265734at2759"/>
<organism evidence="7">
    <name type="scientific">Psilocybe cubensis</name>
    <name type="common">Psychedelic mushroom</name>
    <name type="synonym">Stropharia cubensis</name>
    <dbReference type="NCBI Taxonomy" id="181762"/>
    <lineage>
        <taxon>Eukaryota</taxon>
        <taxon>Fungi</taxon>
        <taxon>Dikarya</taxon>
        <taxon>Basidiomycota</taxon>
        <taxon>Agaricomycotina</taxon>
        <taxon>Agaricomycetes</taxon>
        <taxon>Agaricomycetidae</taxon>
        <taxon>Agaricales</taxon>
        <taxon>Agaricineae</taxon>
        <taxon>Strophariaceae</taxon>
        <taxon>Psilocybe</taxon>
    </lineage>
</organism>
<evidence type="ECO:0000256" key="3">
    <source>
        <dbReference type="ARBA" id="ARBA00022989"/>
    </source>
</evidence>
<sequence>MPQRVSIDDSDEQHVSYKGVWEMVLGSSRQWEMTIHSTLTPGSTATFNFKGYQVWVWGTIPPGVGSNLIEVSIDGGAATTVSRTSNGSAVYNEVYFSSDLLRNGYHQIVVTGLGSADKGNSEFQLDRFEFQTDDEIPSFTTSGISTSTSSSGTSGPTSDSSSSGTTDIASSPKKSTPAGAIAGAVVGALALIALVLGFLLWRRRRRSNGDGPVTKRNDNARNPFAPDPFPLENKPPSHIVPNAALSVAVSTGSHGSAQTQEHISEKSTTYQSSHPESSLYSPMSTAGSSQALVPVRMNSSSTLATPSSNNVSRSPLSPNDGSAIHSSPTARSPESFVPLQTMTELPTPANDNFEHPPPSYTHHDEGVSGTGSVLSYK</sequence>
<dbReference type="CDD" id="cd12087">
    <property type="entry name" value="TM_EGFR-like"/>
    <property type="match status" value="1"/>
</dbReference>